<protein>
    <submittedName>
        <fullName evidence="1">Thioredoxin-like protein</fullName>
    </submittedName>
</protein>
<sequence length="209" mass="24984">MFVHFNYPYRVEKCVNKNINAKVNYKNIIQRNITNKANVDNKISSNRKKNIYMLSILISSILGYGALKWDEKKKISNFLNEMTEISDDVFDKIDNIVLFVLDKNKLNDEKKKVQFLKHEIEKLNIKNLNYLYTFHEESKDFACYIYKGRRRRNITKEELVDTSYIKEIFEQFFIPISEDSEKLNEGNNGIFPTYVTHDTFEKEVIYKNM</sequence>
<reference evidence="1" key="1">
    <citation type="submission" date="2023-01" db="EMBL/GenBank/DDBJ databases">
        <title>Long-Read Genome Assembly and Gene Model Annotations for the Rodent Malaria Parasite Plasmodium yoelii 17XNL.</title>
        <authorList>
            <person name="Mitchell G.J."/>
            <person name="Sebastian A."/>
            <person name="Albert I."/>
            <person name="Lindner S.E."/>
        </authorList>
    </citation>
    <scope>NUCLEOTIDE SEQUENCE</scope>
    <source>
        <strain evidence="1">17XNL clone 1.1</strain>
    </source>
</reference>
<gene>
    <name evidence="1" type="ORF">Py17XNL_000600731</name>
</gene>
<accession>A0AAF0B119</accession>
<dbReference type="Proteomes" id="UP001054126">
    <property type="component" value="Chromosome 6"/>
</dbReference>
<organism evidence="1 2">
    <name type="scientific">Plasmodium yoelii yoelii</name>
    <dbReference type="NCBI Taxonomy" id="73239"/>
    <lineage>
        <taxon>Eukaryota</taxon>
        <taxon>Sar</taxon>
        <taxon>Alveolata</taxon>
        <taxon>Apicomplexa</taxon>
        <taxon>Aconoidasida</taxon>
        <taxon>Haemosporida</taxon>
        <taxon>Plasmodiidae</taxon>
        <taxon>Plasmodium</taxon>
        <taxon>Plasmodium (Vinckeia)</taxon>
    </lineage>
</organism>
<evidence type="ECO:0000313" key="1">
    <source>
        <dbReference type="EMBL" id="WBY56053.1"/>
    </source>
</evidence>
<evidence type="ECO:0000313" key="2">
    <source>
        <dbReference type="Proteomes" id="UP001054126"/>
    </source>
</evidence>
<dbReference type="EMBL" id="CP115530">
    <property type="protein sequence ID" value="WBY56053.1"/>
    <property type="molecule type" value="Genomic_DNA"/>
</dbReference>
<dbReference type="AlphaFoldDB" id="A0AAF0B119"/>
<name>A0AAF0B119_PLAYO</name>
<proteinExistence type="predicted"/>